<evidence type="ECO:0000256" key="1">
    <source>
        <dbReference type="ARBA" id="ARBA00022475"/>
    </source>
</evidence>
<dbReference type="Proteomes" id="UP001501521">
    <property type="component" value="Unassembled WGS sequence"/>
</dbReference>
<reference evidence="8" key="1">
    <citation type="journal article" date="2019" name="Int. J. Syst. Evol. Microbiol.">
        <title>The Global Catalogue of Microorganisms (GCM) 10K type strain sequencing project: providing services to taxonomists for standard genome sequencing and annotation.</title>
        <authorList>
            <consortium name="The Broad Institute Genomics Platform"/>
            <consortium name="The Broad Institute Genome Sequencing Center for Infectious Disease"/>
            <person name="Wu L."/>
            <person name="Ma J."/>
        </authorList>
    </citation>
    <scope>NUCLEOTIDE SEQUENCE [LARGE SCALE GENOMIC DNA]</scope>
    <source>
        <strain evidence="8">JCM 19125</strain>
    </source>
</reference>
<name>A0ABP9EY78_9ACTN</name>
<sequence length="974" mass="106674">MSTETLTDAHAEPRRGPLLWTVLIVGGLIFATVIVSRIATDYLWFRSIDFQTVFTTQLAARIGLLVVFGLVLFGVVFFSQLIAYKLRPKVRRANLDSEFLVQLRDALDRRSKMLMAVPAGILGILGGLTAAGMTPVFLAWWHRTPFGKTDPYFGLDASFYVFTLPWLQFVTGFVLFSLIVGGIAAAAVHFMTGALNTAAFRGRGNSPAMVGAQRHLSIMLGLVLLVIAVNTLLERYALSVTPSTLFTGIGFTDANTRMPVAVIMASIAVITALASFFNAWRLRWSVPGASIALLIVSGLLLSMAYPWIIQTFQVDPSPQDKERRYISNNIEATRYAFGVEGVEIEDYEATTSASAGQLRQDAAALPAIRLIDPTVVPPTFEQLQQVRGYYSFPRTLDVDRYVIDGKPTDSVVAVRELNLESIEGGDTWNNRRTVYTHGYGMVAAYGNQREANGEPVFFSGGIPTMGELDTHEPRIYFGERTDYYVVVGAPEGSDPVELDTPSGGEGRSESLYTYTGSGGVPIGNWFTKAAFAIRFGDINLMLSDRVNEESRILHDRIPVQRVHEAAPWLTLDSDPFPSMVDGRIVWIIDGYTTTDSFPNSQRLDWTQAISDSHTSADRLLLGQQVSYVRNSVKAVVDAYDGTVTLYEWDEEDPLLQTWSKAFPGAVTPKEEISPELLAHLRYPQDLFKAQREILGRYHTTNPGTWYQQSDVWQVPNDPIRGSESRQKQPPYFLTIRWPGDDTPVYSNTTVFVPKDRENLSVYLAVNADATSDDYGRMRVLKLSDAEQIAGPGQTFNFISTNPVVAERLLPFNRQGASATAIHGNLLTLPLGGGLLYVQPIYTQAVTTGSYPALRFIVVRFGEHIGIGDTLQAALDQVFQGDAGAETGEGGAGGVPPVVDPTQPTEPTEPGESPEPGGSPATEGAARARQLLDEAQDLYEGADAALKEGNLGEFQAKTKSAEEKVAEAIRALDEG</sequence>
<keyword evidence="1 5" id="KW-1003">Cell membrane</keyword>
<dbReference type="RefSeq" id="WP_345577432.1">
    <property type="nucleotide sequence ID" value="NZ_BAABLV010000003.1"/>
</dbReference>
<evidence type="ECO:0000313" key="8">
    <source>
        <dbReference type="Proteomes" id="UP001501521"/>
    </source>
</evidence>
<proteinExistence type="inferred from homology"/>
<feature type="region of interest" description="Disordered" evidence="6">
    <location>
        <begin position="882"/>
        <end position="925"/>
    </location>
</feature>
<dbReference type="Pfam" id="PF03699">
    <property type="entry name" value="UPF0182"/>
    <property type="match status" value="1"/>
</dbReference>
<feature type="transmembrane region" description="Helical" evidence="5">
    <location>
        <begin position="258"/>
        <end position="277"/>
    </location>
</feature>
<dbReference type="InterPro" id="IPR005372">
    <property type="entry name" value="UPF0182"/>
</dbReference>
<comment type="subcellular location">
    <subcellularLocation>
        <location evidence="5">Cell membrane</location>
        <topology evidence="5">Multi-pass membrane protein</topology>
    </subcellularLocation>
</comment>
<feature type="transmembrane region" description="Helical" evidence="5">
    <location>
        <begin position="289"/>
        <end position="308"/>
    </location>
</feature>
<evidence type="ECO:0000256" key="3">
    <source>
        <dbReference type="ARBA" id="ARBA00022989"/>
    </source>
</evidence>
<feature type="transmembrane region" description="Helical" evidence="5">
    <location>
        <begin position="216"/>
        <end position="238"/>
    </location>
</feature>
<keyword evidence="4 5" id="KW-0472">Membrane</keyword>
<feature type="transmembrane region" description="Helical" evidence="5">
    <location>
        <begin position="114"/>
        <end position="141"/>
    </location>
</feature>
<organism evidence="7 8">
    <name type="scientific">Tessaracoccus lubricantis</name>
    <dbReference type="NCBI Taxonomy" id="545543"/>
    <lineage>
        <taxon>Bacteria</taxon>
        <taxon>Bacillati</taxon>
        <taxon>Actinomycetota</taxon>
        <taxon>Actinomycetes</taxon>
        <taxon>Propionibacteriales</taxon>
        <taxon>Propionibacteriaceae</taxon>
        <taxon>Tessaracoccus</taxon>
    </lineage>
</organism>
<feature type="transmembrane region" description="Helical" evidence="5">
    <location>
        <begin position="59"/>
        <end position="84"/>
    </location>
</feature>
<evidence type="ECO:0000256" key="2">
    <source>
        <dbReference type="ARBA" id="ARBA00022692"/>
    </source>
</evidence>
<gene>
    <name evidence="7" type="ORF">GCM10025789_01210</name>
</gene>
<comment type="caution">
    <text evidence="7">The sequence shown here is derived from an EMBL/GenBank/DDBJ whole genome shotgun (WGS) entry which is preliminary data.</text>
</comment>
<dbReference type="PANTHER" id="PTHR39344">
    <property type="entry name" value="UPF0182 PROTEIN SLL1060"/>
    <property type="match status" value="1"/>
</dbReference>
<keyword evidence="3 5" id="KW-1133">Transmembrane helix</keyword>
<accession>A0ABP9EY78</accession>
<dbReference type="EMBL" id="BAABLV010000003">
    <property type="protein sequence ID" value="GAA4888687.1"/>
    <property type="molecule type" value="Genomic_DNA"/>
</dbReference>
<evidence type="ECO:0000256" key="4">
    <source>
        <dbReference type="ARBA" id="ARBA00023136"/>
    </source>
</evidence>
<keyword evidence="2 5" id="KW-0812">Transmembrane</keyword>
<feature type="compositionally biased region" description="Low complexity" evidence="6">
    <location>
        <begin position="894"/>
        <end position="924"/>
    </location>
</feature>
<evidence type="ECO:0000313" key="7">
    <source>
        <dbReference type="EMBL" id="GAA4888687.1"/>
    </source>
</evidence>
<evidence type="ECO:0000256" key="6">
    <source>
        <dbReference type="SAM" id="MobiDB-lite"/>
    </source>
</evidence>
<feature type="transmembrane region" description="Helical" evidence="5">
    <location>
        <begin position="166"/>
        <end position="195"/>
    </location>
</feature>
<comment type="similarity">
    <text evidence="5">Belongs to the UPF0182 family.</text>
</comment>
<evidence type="ECO:0000256" key="5">
    <source>
        <dbReference type="HAMAP-Rule" id="MF_01600"/>
    </source>
</evidence>
<feature type="transmembrane region" description="Helical" evidence="5">
    <location>
        <begin position="18"/>
        <end position="39"/>
    </location>
</feature>
<keyword evidence="8" id="KW-1185">Reference proteome</keyword>
<dbReference type="PANTHER" id="PTHR39344:SF1">
    <property type="entry name" value="UPF0182 PROTEIN SLL1060"/>
    <property type="match status" value="1"/>
</dbReference>
<protein>
    <recommendedName>
        <fullName evidence="5">UPF0182 protein GCM10025789_01210</fullName>
    </recommendedName>
</protein>
<dbReference type="HAMAP" id="MF_01600">
    <property type="entry name" value="UPF0182"/>
    <property type="match status" value="1"/>
</dbReference>